<dbReference type="EMBL" id="MACH01000150">
    <property type="protein sequence ID" value="OJE37271.1"/>
    <property type="molecule type" value="Genomic_DNA"/>
</dbReference>
<gene>
    <name evidence="1" type="ORF">BAQ49_15995</name>
</gene>
<proteinExistence type="predicted"/>
<name>A0AA44KRD7_9BACI</name>
<dbReference type="Pfam" id="PF13076">
    <property type="entry name" value="Fur_reg_FbpA"/>
    <property type="match status" value="1"/>
</dbReference>
<dbReference type="InterPro" id="IPR025072">
    <property type="entry name" value="Fur_reg_FbpA"/>
</dbReference>
<reference evidence="1 2" key="1">
    <citation type="submission" date="2016-06" db="EMBL/GenBank/DDBJ databases">
        <title>First insights into the genetic diversity and population structure of in the Bacillus cereus group bacteria from diverse marine environments.</title>
        <authorList>
            <person name="Liu Y."/>
            <person name="Lai Q."/>
            <person name="Shao Z."/>
        </authorList>
    </citation>
    <scope>NUCLEOTIDE SEQUENCE [LARGE SCALE GENOMIC DNA]</scope>
    <source>
        <strain evidence="1 2">TD42</strain>
    </source>
</reference>
<protein>
    <recommendedName>
        <fullName evidence="3">Fur-regulated basic protein FbpA</fullName>
    </recommendedName>
</protein>
<organism evidence="1 2">
    <name type="scientific">Bacillus proteolyticus</name>
    <dbReference type="NCBI Taxonomy" id="2026192"/>
    <lineage>
        <taxon>Bacteria</taxon>
        <taxon>Bacillati</taxon>
        <taxon>Bacillota</taxon>
        <taxon>Bacilli</taxon>
        <taxon>Bacillales</taxon>
        <taxon>Bacillaceae</taxon>
        <taxon>Bacillus</taxon>
        <taxon>Bacillus cereus group</taxon>
    </lineage>
</organism>
<evidence type="ECO:0000313" key="2">
    <source>
        <dbReference type="Proteomes" id="UP000183185"/>
    </source>
</evidence>
<evidence type="ECO:0000313" key="1">
    <source>
        <dbReference type="EMBL" id="OJE37271.1"/>
    </source>
</evidence>
<comment type="caution">
    <text evidence="1">The sequence shown here is derived from an EMBL/GenBank/DDBJ whole genome shotgun (WGS) entry which is preliminary data.</text>
</comment>
<sequence>MESTKGSDYIYKESYEEKKLGGSMDRKQIYIDVLLQKGIYKEEKTGRQLYEMTEQELWNLIKGVYQE</sequence>
<evidence type="ECO:0008006" key="3">
    <source>
        <dbReference type="Google" id="ProtNLM"/>
    </source>
</evidence>
<dbReference type="AlphaFoldDB" id="A0AA44KRD7"/>
<accession>A0AA44KRD7</accession>
<dbReference type="Proteomes" id="UP000183185">
    <property type="component" value="Unassembled WGS sequence"/>
</dbReference>